<keyword evidence="2" id="KW-1185">Reference proteome</keyword>
<sequence length="208" mass="23552">MTIRWLFGNNSIVDLPDFFEKDGFGIDVLYIENFASDSGKTFEISQLNSGSETHELVARHYFLELCNDKPKDNCYIIEAGQLGDDQVPNLPSTAQTYYLAGTIQDSEPNSETNILIATFTIPEFGFDIVIVATETVSAEKKQTIPTLETQMQEYKSQQISNTKALLDSNLLPEKEELFSLQTVIYPSFAHIFFSAVKSYEIINFNRLF</sequence>
<dbReference type="OrthoDB" id="10255285at2759"/>
<gene>
    <name evidence="1" type="ORF">BB561_000229</name>
</gene>
<accession>A0A2T9YZU2</accession>
<dbReference type="EMBL" id="MBFR01000006">
    <property type="protein sequence ID" value="PVU97861.1"/>
    <property type="molecule type" value="Genomic_DNA"/>
</dbReference>
<comment type="caution">
    <text evidence="1">The sequence shown here is derived from an EMBL/GenBank/DDBJ whole genome shotgun (WGS) entry which is preliminary data.</text>
</comment>
<proteinExistence type="predicted"/>
<name>A0A2T9YZU2_9FUNG</name>
<organism evidence="1 2">
    <name type="scientific">Smittium simulii</name>
    <dbReference type="NCBI Taxonomy" id="133385"/>
    <lineage>
        <taxon>Eukaryota</taxon>
        <taxon>Fungi</taxon>
        <taxon>Fungi incertae sedis</taxon>
        <taxon>Zoopagomycota</taxon>
        <taxon>Kickxellomycotina</taxon>
        <taxon>Harpellomycetes</taxon>
        <taxon>Harpellales</taxon>
        <taxon>Legeriomycetaceae</taxon>
        <taxon>Smittium</taxon>
    </lineage>
</organism>
<reference evidence="1 2" key="1">
    <citation type="journal article" date="2018" name="MBio">
        <title>Comparative Genomics Reveals the Core Gene Toolbox for the Fungus-Insect Symbiosis.</title>
        <authorList>
            <person name="Wang Y."/>
            <person name="Stata M."/>
            <person name="Wang W."/>
            <person name="Stajich J.E."/>
            <person name="White M.M."/>
            <person name="Moncalvo J.M."/>
        </authorList>
    </citation>
    <scope>NUCLEOTIDE SEQUENCE [LARGE SCALE GENOMIC DNA]</scope>
    <source>
        <strain evidence="1 2">SWE-8-4</strain>
    </source>
</reference>
<evidence type="ECO:0000313" key="2">
    <source>
        <dbReference type="Proteomes" id="UP000245383"/>
    </source>
</evidence>
<dbReference type="Proteomes" id="UP000245383">
    <property type="component" value="Unassembled WGS sequence"/>
</dbReference>
<dbReference type="AlphaFoldDB" id="A0A2T9YZU2"/>
<protein>
    <submittedName>
        <fullName evidence="1">Uncharacterized protein</fullName>
    </submittedName>
</protein>
<evidence type="ECO:0000313" key="1">
    <source>
        <dbReference type="EMBL" id="PVU97861.1"/>
    </source>
</evidence>